<accession>A0A919MKU7</accession>
<proteinExistence type="predicted"/>
<evidence type="ECO:0000313" key="2">
    <source>
        <dbReference type="EMBL" id="GIE48082.1"/>
    </source>
</evidence>
<dbReference type="EMBL" id="BOMQ01000020">
    <property type="protein sequence ID" value="GIE48082.1"/>
    <property type="molecule type" value="Genomic_DNA"/>
</dbReference>
<dbReference type="Gene3D" id="3.10.180.10">
    <property type="entry name" value="2,3-Dihydroxybiphenyl 1,2-Dioxygenase, domain 1"/>
    <property type="match status" value="1"/>
</dbReference>
<name>A0A919MKU7_9ACTN</name>
<dbReference type="PANTHER" id="PTHR36503">
    <property type="entry name" value="BLR2520 PROTEIN"/>
    <property type="match status" value="1"/>
</dbReference>
<dbReference type="Proteomes" id="UP000647172">
    <property type="component" value="Unassembled WGS sequence"/>
</dbReference>
<keyword evidence="3" id="KW-1185">Reference proteome</keyword>
<dbReference type="RefSeq" id="WP_203766467.1">
    <property type="nucleotide sequence ID" value="NZ_BAAAYJ010000009.1"/>
</dbReference>
<reference evidence="2" key="1">
    <citation type="submission" date="2021-01" db="EMBL/GenBank/DDBJ databases">
        <title>Whole genome shotgun sequence of Actinoplanes nipponensis NBRC 14063.</title>
        <authorList>
            <person name="Komaki H."/>
            <person name="Tamura T."/>
        </authorList>
    </citation>
    <scope>NUCLEOTIDE SEQUENCE</scope>
    <source>
        <strain evidence="2">NBRC 14063</strain>
    </source>
</reference>
<sequence>MIKGLNKVEVITLFVEDLAATRAFYEKVFGLEVVYSDEASAVVRLENLMINILRADRAGTLVEPRPVAGPESGARLLPTIAVEDANAVYEELKQHGVTILNGPVDRPWGRRTVAFTDPAGNVWEIAQILSQAS</sequence>
<organism evidence="2 3">
    <name type="scientific">Actinoplanes nipponensis</name>
    <dbReference type="NCBI Taxonomy" id="135950"/>
    <lineage>
        <taxon>Bacteria</taxon>
        <taxon>Bacillati</taxon>
        <taxon>Actinomycetota</taxon>
        <taxon>Actinomycetes</taxon>
        <taxon>Micromonosporales</taxon>
        <taxon>Micromonosporaceae</taxon>
        <taxon>Actinoplanes</taxon>
    </lineage>
</organism>
<dbReference type="InterPro" id="IPR004360">
    <property type="entry name" value="Glyas_Fos-R_dOase_dom"/>
</dbReference>
<dbReference type="InterPro" id="IPR029068">
    <property type="entry name" value="Glyas_Bleomycin-R_OHBP_Dase"/>
</dbReference>
<feature type="domain" description="VOC" evidence="1">
    <location>
        <begin position="4"/>
        <end position="128"/>
    </location>
</feature>
<comment type="caution">
    <text evidence="2">The sequence shown here is derived from an EMBL/GenBank/DDBJ whole genome shotgun (WGS) entry which is preliminary data.</text>
</comment>
<dbReference type="SUPFAM" id="SSF54593">
    <property type="entry name" value="Glyoxalase/Bleomycin resistance protein/Dihydroxybiphenyl dioxygenase"/>
    <property type="match status" value="1"/>
</dbReference>
<dbReference type="InterPro" id="IPR037523">
    <property type="entry name" value="VOC_core"/>
</dbReference>
<protein>
    <recommendedName>
        <fullName evidence="1">VOC domain-containing protein</fullName>
    </recommendedName>
</protein>
<dbReference type="PROSITE" id="PS51819">
    <property type="entry name" value="VOC"/>
    <property type="match status" value="1"/>
</dbReference>
<dbReference type="AlphaFoldDB" id="A0A919MKU7"/>
<dbReference type="Pfam" id="PF00903">
    <property type="entry name" value="Glyoxalase"/>
    <property type="match status" value="1"/>
</dbReference>
<evidence type="ECO:0000259" key="1">
    <source>
        <dbReference type="PROSITE" id="PS51819"/>
    </source>
</evidence>
<evidence type="ECO:0000313" key="3">
    <source>
        <dbReference type="Proteomes" id="UP000647172"/>
    </source>
</evidence>
<dbReference type="PANTHER" id="PTHR36503:SF3">
    <property type="entry name" value="BLR0126 PROTEIN"/>
    <property type="match status" value="1"/>
</dbReference>
<gene>
    <name evidence="2" type="ORF">Ani05nite_16160</name>
</gene>